<dbReference type="AlphaFoldDB" id="A0A8S1M221"/>
<dbReference type="OrthoDB" id="10637233at2759"/>
<dbReference type="Proteomes" id="UP000692954">
    <property type="component" value="Unassembled WGS sequence"/>
</dbReference>
<accession>A0A8S1M221</accession>
<proteinExistence type="predicted"/>
<evidence type="ECO:0000313" key="2">
    <source>
        <dbReference type="EMBL" id="CAD8073907.1"/>
    </source>
</evidence>
<dbReference type="EMBL" id="CAJJDN010000031">
    <property type="protein sequence ID" value="CAD8073907.1"/>
    <property type="molecule type" value="Genomic_DNA"/>
</dbReference>
<organism evidence="2 3">
    <name type="scientific">Paramecium sonneborni</name>
    <dbReference type="NCBI Taxonomy" id="65129"/>
    <lineage>
        <taxon>Eukaryota</taxon>
        <taxon>Sar</taxon>
        <taxon>Alveolata</taxon>
        <taxon>Ciliophora</taxon>
        <taxon>Intramacronucleata</taxon>
        <taxon>Oligohymenophorea</taxon>
        <taxon>Peniculida</taxon>
        <taxon>Parameciidae</taxon>
        <taxon>Paramecium</taxon>
    </lineage>
</organism>
<evidence type="ECO:0000313" key="3">
    <source>
        <dbReference type="Proteomes" id="UP000692954"/>
    </source>
</evidence>
<keyword evidence="3" id="KW-1185">Reference proteome</keyword>
<feature type="coiled-coil region" evidence="1">
    <location>
        <begin position="298"/>
        <end position="336"/>
    </location>
</feature>
<protein>
    <submittedName>
        <fullName evidence="2">Uncharacterized protein</fullName>
    </submittedName>
</protein>
<sequence length="500" mass="59457">MMVPMKLKLIQQDFFCAIELPTDTIVEDVITYAQNIFNTDLKNQQWTCYSEIRACFLDSYQEVGYFPNDTLTLDFKHQNQFLQNSIVYQSLKNSQIYFQSQINTTSTMSIMDEIKNSSEQIVISVYFCQHTIQLQVSEDLTICEILEFLLLIQKQQINKFSVKDNLDEFRCYSQARNCFLNLDQKLGFYPDDELIFSQKQQRSEFLFSSDDQDLQLQYIQFKIDQGDLNQIHVNAQTKIIALLVQIQNQQNLNGNIQEWTCYSEKRCCFLDLNENFGHNSNDILSISTQNRVKCYQLSKCLEQMKKQINKRFEQIRQNYLQELEEKEKQLTDLLFKDHKEIFQMAFSPVTLESTYKLNQFIETKNKNNHWIIDQIQKLEEFSEIEMLQLKTIYNKNDQNQYFNLLVEKSTTPKELYEYLEENFFLNKPQQTKSDNISWFISKYNKVNDINSSLNVELQAGDFLFIGPYILEISQCFNNNYLMKIPKPQIIARKQNLQQIN</sequence>
<name>A0A8S1M221_9CILI</name>
<reference evidence="2" key="1">
    <citation type="submission" date="2021-01" db="EMBL/GenBank/DDBJ databases">
        <authorList>
            <consortium name="Genoscope - CEA"/>
            <person name="William W."/>
        </authorList>
    </citation>
    <scope>NUCLEOTIDE SEQUENCE</scope>
</reference>
<evidence type="ECO:0000256" key="1">
    <source>
        <dbReference type="SAM" id="Coils"/>
    </source>
</evidence>
<comment type="caution">
    <text evidence="2">The sequence shown here is derived from an EMBL/GenBank/DDBJ whole genome shotgun (WGS) entry which is preliminary data.</text>
</comment>
<keyword evidence="1" id="KW-0175">Coiled coil</keyword>
<gene>
    <name evidence="2" type="ORF">PSON_ATCC_30995.1.T0310199</name>
</gene>